<evidence type="ECO:0000313" key="3">
    <source>
        <dbReference type="Proteomes" id="UP000307702"/>
    </source>
</evidence>
<dbReference type="PANTHER" id="PTHR43344">
    <property type="entry name" value="PHOSPHOSERINE PHOSPHATASE"/>
    <property type="match status" value="1"/>
</dbReference>
<keyword evidence="1" id="KW-1133">Transmembrane helix</keyword>
<dbReference type="Gene3D" id="1.20.1440.100">
    <property type="entry name" value="SG protein - dephosphorylation function"/>
    <property type="match status" value="1"/>
</dbReference>
<dbReference type="GO" id="GO:0005737">
    <property type="term" value="C:cytoplasm"/>
    <property type="evidence" value="ECO:0007669"/>
    <property type="project" value="TreeGrafter"/>
</dbReference>
<sequence>MNLALFDFDGTITTQDTYTKFIMASTPTLRLLFGYILLSPVILLYKFNVLSASKVRPLITWVSFKNRKQTDISHVATDFVNNYLPTVIRNNMLQKIQWHQKNGDEVYVVSASLSPYLNLWCSEQGVKVLCSELELVNGKYSGKYVNGDCSGYRKVSSIHNEINLSVFHKIFAYGDTDEDLAMLSIADVKYFKGKQLPNKC</sequence>
<dbReference type="InterPro" id="IPR036412">
    <property type="entry name" value="HAD-like_sf"/>
</dbReference>
<evidence type="ECO:0000256" key="1">
    <source>
        <dbReference type="SAM" id="Phobius"/>
    </source>
</evidence>
<dbReference type="Proteomes" id="UP000307702">
    <property type="component" value="Unassembled WGS sequence"/>
</dbReference>
<dbReference type="GO" id="GO:0000287">
    <property type="term" value="F:magnesium ion binding"/>
    <property type="evidence" value="ECO:0007669"/>
    <property type="project" value="TreeGrafter"/>
</dbReference>
<feature type="transmembrane region" description="Helical" evidence="1">
    <location>
        <begin position="28"/>
        <end position="47"/>
    </location>
</feature>
<keyword evidence="1" id="KW-0472">Membrane</keyword>
<dbReference type="SUPFAM" id="SSF56784">
    <property type="entry name" value="HAD-like"/>
    <property type="match status" value="1"/>
</dbReference>
<protein>
    <submittedName>
        <fullName evidence="2">Phosphoserine phosphatase</fullName>
    </submittedName>
</protein>
<comment type="caution">
    <text evidence="2">The sequence shown here is derived from an EMBL/GenBank/DDBJ whole genome shotgun (WGS) entry which is preliminary data.</text>
</comment>
<dbReference type="OrthoDB" id="9784466at2"/>
<keyword evidence="3" id="KW-1185">Reference proteome</keyword>
<dbReference type="Pfam" id="PF12710">
    <property type="entry name" value="HAD"/>
    <property type="match status" value="1"/>
</dbReference>
<keyword evidence="1" id="KW-0812">Transmembrane</keyword>
<dbReference type="NCBIfam" id="TIGR01488">
    <property type="entry name" value="HAD-SF-IB"/>
    <property type="match status" value="1"/>
</dbReference>
<organism evidence="2 3">
    <name type="scientific">Colwellia ponticola</name>
    <dbReference type="NCBI Taxonomy" id="2304625"/>
    <lineage>
        <taxon>Bacteria</taxon>
        <taxon>Pseudomonadati</taxon>
        <taxon>Pseudomonadota</taxon>
        <taxon>Gammaproteobacteria</taxon>
        <taxon>Alteromonadales</taxon>
        <taxon>Colwelliaceae</taxon>
        <taxon>Colwellia</taxon>
    </lineage>
</organism>
<dbReference type="Gene3D" id="3.40.50.1000">
    <property type="entry name" value="HAD superfamily/HAD-like"/>
    <property type="match status" value="1"/>
</dbReference>
<reference evidence="2 3" key="1">
    <citation type="submission" date="2019-05" db="EMBL/GenBank/DDBJ databases">
        <title>Colwellia ponticola sp. nov., isolated from seawater.</title>
        <authorList>
            <person name="Yoon J.-H."/>
        </authorList>
    </citation>
    <scope>NUCLEOTIDE SEQUENCE [LARGE SCALE GENOMIC DNA]</scope>
    <source>
        <strain evidence="2 3">OISW-25</strain>
    </source>
</reference>
<dbReference type="GO" id="GO:0006564">
    <property type="term" value="P:L-serine biosynthetic process"/>
    <property type="evidence" value="ECO:0007669"/>
    <property type="project" value="TreeGrafter"/>
</dbReference>
<dbReference type="EMBL" id="SZVP01000019">
    <property type="protein sequence ID" value="TMM42008.1"/>
    <property type="molecule type" value="Genomic_DNA"/>
</dbReference>
<dbReference type="RefSeq" id="WP_138624365.1">
    <property type="nucleotide sequence ID" value="NZ_SZVP01000019.1"/>
</dbReference>
<name>A0A8H2JJQ9_9GAMM</name>
<gene>
    <name evidence="2" type="ORF">FCS21_15030</name>
</gene>
<dbReference type="InterPro" id="IPR023214">
    <property type="entry name" value="HAD_sf"/>
</dbReference>
<dbReference type="GO" id="GO:0036424">
    <property type="term" value="F:L-phosphoserine phosphatase activity"/>
    <property type="evidence" value="ECO:0007669"/>
    <property type="project" value="TreeGrafter"/>
</dbReference>
<proteinExistence type="predicted"/>
<evidence type="ECO:0000313" key="2">
    <source>
        <dbReference type="EMBL" id="TMM42008.1"/>
    </source>
</evidence>
<accession>A0A8H2JJQ9</accession>
<dbReference type="PANTHER" id="PTHR43344:SF14">
    <property type="entry name" value="HAD-IB FAMILY HYDROLASE"/>
    <property type="match status" value="1"/>
</dbReference>
<dbReference type="AlphaFoldDB" id="A0A8H2JJQ9"/>
<dbReference type="InterPro" id="IPR050582">
    <property type="entry name" value="HAD-like_SerB"/>
</dbReference>